<accession>A0AAV5RB38</accession>
<dbReference type="EMBL" id="BTGB01000009">
    <property type="protein sequence ID" value="GMM48471.1"/>
    <property type="molecule type" value="Genomic_DNA"/>
</dbReference>
<evidence type="ECO:0000313" key="4">
    <source>
        <dbReference type="Proteomes" id="UP001378960"/>
    </source>
</evidence>
<feature type="region of interest" description="Disordered" evidence="2">
    <location>
        <begin position="491"/>
        <end position="525"/>
    </location>
</feature>
<sequence length="525" mass="60954">MRIPIDFGDEPPSNRRSTTTSYDLGKDRIRKLSSTRPSSITKKLGTSSSRVRFKSNNLSSDRLSLSQVERERRKNEALEFLKRETSNKGKNDLRSTSSRYSFKSTELPNRQSEYLKSSNMFSNRDPASLKTYELLGEKPIDRIGHIPTRAALYDDDTIKNITKESLRRNPLDSFGSYSSTKAPTTFSKYQHEQNNSLLNSLSNFGSKIFRSILYNENDGESNATYKSRSSPIIPSNIRTYNDDILQKELKKKELDLQLEESKRYLNELNKTILEKKDNKTKINTTDDSLDYIGQSKTIDKQIENLDNRIQTVLDEVNLTSNSKLLEELGSIKNELVNLRRKQETNNIKFESKFEDMKLENQKSQEKFESLYRELETKKRELDLEKKSLIRLLKDQPKGSGILKPSKVRFSDDKISKSSPIKNDYRWDENEIGEDGDDNNDDDYTTGYDNNNKNNNNENDYDDENDEDDDQDENDEDVRDILRYILKNKRSKGVKSMRSRKEKVNKIKNNLNKIEKASSTNKVSKI</sequence>
<feature type="region of interest" description="Disordered" evidence="2">
    <location>
        <begin position="400"/>
        <end position="476"/>
    </location>
</feature>
<name>A0AAV5RB38_PICKL</name>
<evidence type="ECO:0000256" key="1">
    <source>
        <dbReference type="SAM" id="Coils"/>
    </source>
</evidence>
<feature type="coiled-coil region" evidence="1">
    <location>
        <begin position="321"/>
        <end position="391"/>
    </location>
</feature>
<keyword evidence="4" id="KW-1185">Reference proteome</keyword>
<gene>
    <name evidence="3" type="ORF">DAPK24_050690</name>
</gene>
<feature type="compositionally biased region" description="Basic residues" evidence="2">
    <location>
        <begin position="491"/>
        <end position="502"/>
    </location>
</feature>
<evidence type="ECO:0000256" key="2">
    <source>
        <dbReference type="SAM" id="MobiDB-lite"/>
    </source>
</evidence>
<dbReference type="AlphaFoldDB" id="A0AAV5RB38"/>
<proteinExistence type="predicted"/>
<feature type="compositionally biased region" description="Polar residues" evidence="2">
    <location>
        <begin position="516"/>
        <end position="525"/>
    </location>
</feature>
<feature type="compositionally biased region" description="Acidic residues" evidence="2">
    <location>
        <begin position="458"/>
        <end position="476"/>
    </location>
</feature>
<reference evidence="3 4" key="1">
    <citation type="journal article" date="2023" name="Elife">
        <title>Identification of key yeast species and microbe-microbe interactions impacting larval growth of Drosophila in the wild.</title>
        <authorList>
            <person name="Mure A."/>
            <person name="Sugiura Y."/>
            <person name="Maeda R."/>
            <person name="Honda K."/>
            <person name="Sakurai N."/>
            <person name="Takahashi Y."/>
            <person name="Watada M."/>
            <person name="Katoh T."/>
            <person name="Gotoh A."/>
            <person name="Gotoh Y."/>
            <person name="Taniguchi I."/>
            <person name="Nakamura K."/>
            <person name="Hayashi T."/>
            <person name="Katayama T."/>
            <person name="Uemura T."/>
            <person name="Hattori Y."/>
        </authorList>
    </citation>
    <scope>NUCLEOTIDE SEQUENCE [LARGE SCALE GENOMIC DNA]</scope>
    <source>
        <strain evidence="3 4">PK-24</strain>
    </source>
</reference>
<feature type="region of interest" description="Disordered" evidence="2">
    <location>
        <begin position="1"/>
        <end position="55"/>
    </location>
</feature>
<feature type="compositionally biased region" description="Polar residues" evidence="2">
    <location>
        <begin position="34"/>
        <end position="50"/>
    </location>
</feature>
<feature type="compositionally biased region" description="Low complexity" evidence="2">
    <location>
        <begin position="444"/>
        <end position="457"/>
    </location>
</feature>
<comment type="caution">
    <text evidence="3">The sequence shown here is derived from an EMBL/GenBank/DDBJ whole genome shotgun (WGS) entry which is preliminary data.</text>
</comment>
<feature type="coiled-coil region" evidence="1">
    <location>
        <begin position="251"/>
        <end position="278"/>
    </location>
</feature>
<organism evidence="3 4">
    <name type="scientific">Pichia kluyveri</name>
    <name type="common">Yeast</name>
    <dbReference type="NCBI Taxonomy" id="36015"/>
    <lineage>
        <taxon>Eukaryota</taxon>
        <taxon>Fungi</taxon>
        <taxon>Dikarya</taxon>
        <taxon>Ascomycota</taxon>
        <taxon>Saccharomycotina</taxon>
        <taxon>Pichiomycetes</taxon>
        <taxon>Pichiales</taxon>
        <taxon>Pichiaceae</taxon>
        <taxon>Pichia</taxon>
    </lineage>
</organism>
<keyword evidence="1" id="KW-0175">Coiled coil</keyword>
<feature type="compositionally biased region" description="Polar residues" evidence="2">
    <location>
        <begin position="94"/>
        <end position="105"/>
    </location>
</feature>
<dbReference type="Proteomes" id="UP001378960">
    <property type="component" value="Unassembled WGS sequence"/>
</dbReference>
<feature type="region of interest" description="Disordered" evidence="2">
    <location>
        <begin position="85"/>
        <end position="105"/>
    </location>
</feature>
<evidence type="ECO:0000313" key="3">
    <source>
        <dbReference type="EMBL" id="GMM48471.1"/>
    </source>
</evidence>
<protein>
    <submittedName>
        <fullName evidence="3">Uncharacterized protein</fullName>
    </submittedName>
</protein>
<feature type="compositionally biased region" description="Acidic residues" evidence="2">
    <location>
        <begin position="429"/>
        <end position="443"/>
    </location>
</feature>